<proteinExistence type="predicted"/>
<sequence length="185" mass="21220">MWRPTVDEIERLYERHAKHLEATHWGKFLALAPDGRYLVGEDDVAVVEEAIKQFGRGNFVLLRVGLLYSDIVRHLPTRVVSQRYPYLEVAWRVRHIERNDWAYADTGFEGALIVPDIYESLFGREDVLSLAQTADGQGHQVAAFVGQVTIIGIHETIPARVLAFGNEFLLDRRVLDRYKVTFDRG</sequence>
<dbReference type="EMBL" id="JANUCP010000002">
    <property type="protein sequence ID" value="MCS3918677.1"/>
    <property type="molecule type" value="Genomic_DNA"/>
</dbReference>
<protein>
    <recommendedName>
        <fullName evidence="3">DUF5678 domain-containing protein</fullName>
    </recommendedName>
</protein>
<gene>
    <name evidence="1" type="ORF">M2350_001077</name>
</gene>
<evidence type="ECO:0000313" key="1">
    <source>
        <dbReference type="EMBL" id="MCS3918677.1"/>
    </source>
</evidence>
<organism evidence="1 2">
    <name type="scientific">Candidatus Fervidibacter sacchari</name>
    <dbReference type="NCBI Taxonomy" id="1448929"/>
    <lineage>
        <taxon>Bacteria</taxon>
        <taxon>Candidatus Fervidibacterota</taxon>
        <taxon>Candidatus Fervidibacter</taxon>
    </lineage>
</organism>
<name>A0ABT2EL67_9BACT</name>
<accession>A0ABT2EL67</accession>
<reference evidence="1 2" key="1">
    <citation type="submission" date="2022-08" db="EMBL/GenBank/DDBJ databases">
        <title>Bacterial and archaeal communities from various locations to study Microbial Dark Matter (Phase II).</title>
        <authorList>
            <person name="Stepanauskas R."/>
        </authorList>
    </citation>
    <scope>NUCLEOTIDE SEQUENCE [LARGE SCALE GENOMIC DNA]</scope>
    <source>
        <strain evidence="1 2">PD1</strain>
    </source>
</reference>
<evidence type="ECO:0008006" key="3">
    <source>
        <dbReference type="Google" id="ProtNLM"/>
    </source>
</evidence>
<comment type="caution">
    <text evidence="1">The sequence shown here is derived from an EMBL/GenBank/DDBJ whole genome shotgun (WGS) entry which is preliminary data.</text>
</comment>
<dbReference type="RefSeq" id="WP_259094677.1">
    <property type="nucleotide sequence ID" value="NZ_CP130454.1"/>
</dbReference>
<dbReference type="Proteomes" id="UP001204798">
    <property type="component" value="Unassembled WGS sequence"/>
</dbReference>
<evidence type="ECO:0000313" key="2">
    <source>
        <dbReference type="Proteomes" id="UP001204798"/>
    </source>
</evidence>
<keyword evidence="2" id="KW-1185">Reference proteome</keyword>